<name>A0A814JV18_9BILA</name>
<keyword evidence="3" id="KW-0539">Nucleus</keyword>
<dbReference type="GO" id="GO:0034511">
    <property type="term" value="F:U3 snoRNA binding"/>
    <property type="evidence" value="ECO:0007669"/>
    <property type="project" value="InterPro"/>
</dbReference>
<evidence type="ECO:0000259" key="6">
    <source>
        <dbReference type="Pfam" id="PF22916"/>
    </source>
</evidence>
<comment type="subcellular location">
    <subcellularLocation>
        <location evidence="1">Nucleus</location>
        <location evidence="1">Nucleolus</location>
    </subcellularLocation>
</comment>
<dbReference type="Proteomes" id="UP000663891">
    <property type="component" value="Unassembled WGS sequence"/>
</dbReference>
<feature type="domain" description="UTP25 NTP hydrolase-like" evidence="6">
    <location>
        <begin position="96"/>
        <end position="291"/>
    </location>
</feature>
<evidence type="ECO:0000256" key="2">
    <source>
        <dbReference type="ARBA" id="ARBA00009223"/>
    </source>
</evidence>
<feature type="domain" description="UTP25 C-terminal" evidence="5">
    <location>
        <begin position="429"/>
        <end position="618"/>
    </location>
</feature>
<dbReference type="Proteomes" id="UP000663881">
    <property type="component" value="Unassembled WGS sequence"/>
</dbReference>
<evidence type="ECO:0000259" key="5">
    <source>
        <dbReference type="Pfam" id="PF06862"/>
    </source>
</evidence>
<dbReference type="EMBL" id="CAJOAY010000174">
    <property type="protein sequence ID" value="CAF3571222.1"/>
    <property type="molecule type" value="Genomic_DNA"/>
</dbReference>
<dbReference type="InterPro" id="IPR010678">
    <property type="entry name" value="UTP25"/>
</dbReference>
<dbReference type="GO" id="GO:0000462">
    <property type="term" value="P:maturation of SSU-rRNA from tricistronic rRNA transcript (SSU-rRNA, 5.8S rRNA, LSU-rRNA)"/>
    <property type="evidence" value="ECO:0007669"/>
    <property type="project" value="TreeGrafter"/>
</dbReference>
<gene>
    <name evidence="8" type="ORF">OKA104_LOCUS5111</name>
    <name evidence="7" type="ORF">VCS650_LOCUS17001</name>
</gene>
<feature type="region of interest" description="Disordered" evidence="4">
    <location>
        <begin position="285"/>
        <end position="318"/>
    </location>
</feature>
<dbReference type="OrthoDB" id="10264378at2759"/>
<dbReference type="Pfam" id="PF06862">
    <property type="entry name" value="Utp25_C"/>
    <property type="match status" value="1"/>
</dbReference>
<reference evidence="7" key="1">
    <citation type="submission" date="2021-02" db="EMBL/GenBank/DDBJ databases">
        <authorList>
            <person name="Nowell W R."/>
        </authorList>
    </citation>
    <scope>NUCLEOTIDE SEQUENCE</scope>
</reference>
<dbReference type="EMBL" id="CAJNON010000154">
    <property type="protein sequence ID" value="CAF1043477.1"/>
    <property type="molecule type" value="Genomic_DNA"/>
</dbReference>
<comment type="caution">
    <text evidence="7">The sequence shown here is derived from an EMBL/GenBank/DDBJ whole genome shotgun (WGS) entry which is preliminary data.</text>
</comment>
<dbReference type="PANTHER" id="PTHR12933">
    <property type="entry name" value="ORF PROTEIN-RELATED"/>
    <property type="match status" value="1"/>
</dbReference>
<protein>
    <recommendedName>
        <fullName evidence="10">Digestive organ expansion factor-like protein</fullName>
    </recommendedName>
</protein>
<comment type="similarity">
    <text evidence="2">Belongs to the UTP25 family.</text>
</comment>
<dbReference type="PANTHER" id="PTHR12933:SF0">
    <property type="entry name" value="U3 SMALL NUCLEOLAR RNA-ASSOCIATED PROTEIN 25 HOMOLOG"/>
    <property type="match status" value="1"/>
</dbReference>
<evidence type="ECO:0000313" key="9">
    <source>
        <dbReference type="Proteomes" id="UP000663891"/>
    </source>
</evidence>
<evidence type="ECO:0000256" key="1">
    <source>
        <dbReference type="ARBA" id="ARBA00004604"/>
    </source>
</evidence>
<evidence type="ECO:0000256" key="4">
    <source>
        <dbReference type="SAM" id="MobiDB-lite"/>
    </source>
</evidence>
<evidence type="ECO:0000313" key="8">
    <source>
        <dbReference type="EMBL" id="CAF3571222.1"/>
    </source>
</evidence>
<dbReference type="Pfam" id="PF22916">
    <property type="entry name" value="UTP25_NTPase-like"/>
    <property type="match status" value="2"/>
</dbReference>
<dbReference type="GO" id="GO:0032040">
    <property type="term" value="C:small-subunit processome"/>
    <property type="evidence" value="ECO:0007669"/>
    <property type="project" value="TreeGrafter"/>
</dbReference>
<dbReference type="InterPro" id="IPR053940">
    <property type="entry name" value="UTP25_NTPase-like"/>
</dbReference>
<accession>A0A814JV18</accession>
<sequence>METTSKEDPFLSHFETLIDEIEINNKASKTTIELSSSSLGTCQFTSSSSTKSPILPCPVNTLDSFAIKKSLLSSIESSGSQLTPLQLDFFSLIHNYHDMYYPNRTNTNDVGEQLRFVICLHLINHVLKTRARILSHNAKLKENPDLDYHDQGFTRPKVLIIVPFRESVRRIIDCFENLLLNTDDSEKTDQIQISHRKRFQEEYGGGEIDKQNNDGKFQRTSDEYNEIFAGNIDDHFRLGIYKIFSNSVFKLSISVTRKSLKFFQSVYKSDFLIVSPVGLRTLLEKRRQKRKHKQSSDNSGSDDDDDNDNNKNSTDNNSSSIADFLSSIECVYIDQLDVLSMQNLDHLFYILENLNTIPQQATSKIDFSRIRHWSLNGWARLYRQLIVVSSFTSPLFLSLFHRFSTNYFGQCLIQPYFPLNGYIRPLSTFHQLFQRIPVCDPTLRFNYFIENILPRFDTSTYDHTLIYLSSYFDFVRLRNYMRTEKHKQFNYLTLSEYSTKKQVLLARNIFYHREVRFLLMTERFHFYHRYRIKGIRHILFYDLPSYGNFYPEIVHFLTLPHVEEKKTTITTTTRTNQTVEPSTCTALYAKEDALKLAYVLGQSAVTDLLTSDKNTHLFTNK</sequence>
<dbReference type="GO" id="GO:0019843">
    <property type="term" value="F:rRNA binding"/>
    <property type="evidence" value="ECO:0007669"/>
    <property type="project" value="TreeGrafter"/>
</dbReference>
<evidence type="ECO:0008006" key="10">
    <source>
        <dbReference type="Google" id="ProtNLM"/>
    </source>
</evidence>
<organism evidence="7 9">
    <name type="scientific">Adineta steineri</name>
    <dbReference type="NCBI Taxonomy" id="433720"/>
    <lineage>
        <taxon>Eukaryota</taxon>
        <taxon>Metazoa</taxon>
        <taxon>Spiralia</taxon>
        <taxon>Gnathifera</taxon>
        <taxon>Rotifera</taxon>
        <taxon>Eurotatoria</taxon>
        <taxon>Bdelloidea</taxon>
        <taxon>Adinetida</taxon>
        <taxon>Adinetidae</taxon>
        <taxon>Adineta</taxon>
    </lineage>
</organism>
<proteinExistence type="inferred from homology"/>
<evidence type="ECO:0000256" key="3">
    <source>
        <dbReference type="ARBA" id="ARBA00023242"/>
    </source>
</evidence>
<feature type="domain" description="UTP25 NTP hydrolase-like" evidence="6">
    <location>
        <begin position="316"/>
        <end position="410"/>
    </location>
</feature>
<dbReference type="AlphaFoldDB" id="A0A814JV18"/>
<dbReference type="InterPro" id="IPR053939">
    <property type="entry name" value="UTP25_C"/>
</dbReference>
<evidence type="ECO:0000313" key="7">
    <source>
        <dbReference type="EMBL" id="CAF1043477.1"/>
    </source>
</evidence>